<organism evidence="3 4">
    <name type="scientific">Umezawaea tangerina</name>
    <dbReference type="NCBI Taxonomy" id="84725"/>
    <lineage>
        <taxon>Bacteria</taxon>
        <taxon>Bacillati</taxon>
        <taxon>Actinomycetota</taxon>
        <taxon>Actinomycetes</taxon>
        <taxon>Pseudonocardiales</taxon>
        <taxon>Pseudonocardiaceae</taxon>
        <taxon>Umezawaea</taxon>
    </lineage>
</organism>
<keyword evidence="4" id="KW-1185">Reference proteome</keyword>
<dbReference type="AlphaFoldDB" id="A0A2T0TGJ9"/>
<dbReference type="OrthoDB" id="9812729at2"/>
<feature type="domain" description="DUF58" evidence="2">
    <location>
        <begin position="185"/>
        <end position="290"/>
    </location>
</feature>
<dbReference type="Proteomes" id="UP000239494">
    <property type="component" value="Unassembled WGS sequence"/>
</dbReference>
<evidence type="ECO:0000256" key="1">
    <source>
        <dbReference type="SAM" id="Phobius"/>
    </source>
</evidence>
<keyword evidence="1" id="KW-0812">Transmembrane</keyword>
<evidence type="ECO:0000259" key="2">
    <source>
        <dbReference type="Pfam" id="PF01882"/>
    </source>
</evidence>
<evidence type="ECO:0000313" key="3">
    <source>
        <dbReference type="EMBL" id="PRY44755.1"/>
    </source>
</evidence>
<dbReference type="RefSeq" id="WP_106186348.1">
    <property type="nucleotide sequence ID" value="NZ_PVTF01000002.1"/>
</dbReference>
<evidence type="ECO:0000313" key="4">
    <source>
        <dbReference type="Proteomes" id="UP000239494"/>
    </source>
</evidence>
<protein>
    <submittedName>
        <fullName evidence="3">Uncharacterized protein (DUF58 family)</fullName>
    </submittedName>
</protein>
<dbReference type="InterPro" id="IPR002881">
    <property type="entry name" value="DUF58"/>
</dbReference>
<keyword evidence="1" id="KW-0472">Membrane</keyword>
<keyword evidence="1" id="KW-1133">Transmembrane helix</keyword>
<dbReference type="PANTHER" id="PTHR34351">
    <property type="entry name" value="SLR1927 PROTEIN-RELATED"/>
    <property type="match status" value="1"/>
</dbReference>
<name>A0A2T0TGJ9_9PSEU</name>
<dbReference type="EMBL" id="PVTF01000002">
    <property type="protein sequence ID" value="PRY44755.1"/>
    <property type="molecule type" value="Genomic_DNA"/>
</dbReference>
<reference evidence="3 4" key="1">
    <citation type="submission" date="2018-03" db="EMBL/GenBank/DDBJ databases">
        <title>Genomic Encyclopedia of Archaeal and Bacterial Type Strains, Phase II (KMG-II): from individual species to whole genera.</title>
        <authorList>
            <person name="Goeker M."/>
        </authorList>
    </citation>
    <scope>NUCLEOTIDE SEQUENCE [LARGE SCALE GENOMIC DNA]</scope>
    <source>
        <strain evidence="3 4">DSM 44720</strain>
    </source>
</reference>
<feature type="transmembrane region" description="Helical" evidence="1">
    <location>
        <begin position="32"/>
        <end position="51"/>
    </location>
</feature>
<proteinExistence type="predicted"/>
<sequence length="350" mass="37745">MRPPRPTPRGVAVLVVAVLCGGAGLRWGYPVFLALAGLLAGALVAALATAARRPDVDVRRAVHPDRVERGRPALARLDVRRAGGGFTARDRCGPHVRRIVVRSDAVHRYELPTTERGRMTVGPLVVEKSDPLGLARCLVDTGGTATLWVHPRRHPARPFSLGHRRFHHEGATSDRSPHGSLDLREVREYVPGDEVRLVHWKATARTGRMMVRDYADPDRPRFALLLDTRNARAFEEAVEVAASLLHAGAVAGHDCRLLTTCGVDVTARGGESAARRLLDELCVLVVRPGSVPPRPRGGLVVVTAGPLDSIAPLRPDVVFSLGSPGDVVGARVVRESEAADAVSRWNEVTT</sequence>
<dbReference type="PANTHER" id="PTHR34351:SF1">
    <property type="entry name" value="SLR1927 PROTEIN"/>
    <property type="match status" value="1"/>
</dbReference>
<dbReference type="Pfam" id="PF01882">
    <property type="entry name" value="DUF58"/>
    <property type="match status" value="1"/>
</dbReference>
<comment type="caution">
    <text evidence="3">The sequence shown here is derived from an EMBL/GenBank/DDBJ whole genome shotgun (WGS) entry which is preliminary data.</text>
</comment>
<gene>
    <name evidence="3" type="ORF">CLV43_102320</name>
</gene>
<accession>A0A2T0TGJ9</accession>